<sequence length="2177" mass="240853">MPPSRPGVDAGAASSYVFGQCIGRGSFGSVYYCIDKETGREYAVKVMSKRYLAKQFFISELPDDLSDDDDDDKTPPNSIISYLDLAYQEIETMKKFRHPCLLRLHEVVQSARMDKLLMVMDLAEGPISTVIVRNEHLNQLKIQRLQQIYQPSDLQVLLDCSCLCCTPMPLPFLYKVIIHVTLGLLVLHNANYVHADIKAANILRMSNGTFVLGDFSLTNHVRRTRAISAVVSSAYASPDNRGLTKENDIWAFGITLFMLLFGRHPASLCWHILLSQCNTQTTIPEGNEGVEGVEGIEGLNPGAGPGPVDFGTGLGPRQPTRKRLEHWSQALKMSPDAFQRVLNSQNSAGYQVIVRIVAGCLDLDYRSRLTVQQIYDIIVREYITISCFRIRNSATLHLLYTFYKIQADAILYGQISDEVMNGTKANCKGAQIRNNLWQAAADRRSFYDAHMQVTSNVLDPLTEMIIKKNFSLFFIDLLDNLNPCIVHSANLLISLSSLGRDGDIDLYLYWKAIRLFLLGLPRRRTFDSYWADLAYLIHNDLDYRRTLASRTLPELNLLSISSSFASSSSSSPSSGDTDEEKKDCLLGTISNCGALSGLLDKHLAPQDDNLELDEDTEFKFEQRGHYFVEALNIDFSQNFKFFLMHKALMRLHLSKMNHARISLTIKDSLQTLGTLDCSHSGNDHTITAFNTSMMSGASEETREGTVQKIYPQFARFGLPYTSFSMENSFPQAGSDLIGQDIPDVKDYESALLSRDAFGAKQIDRGDLLATCPVSGPELKDHPQDLNDSNQLEGDALIQTYMQSFIPIPRGPGEQEAAAVARIRLEDTISGLHSEEVDATTPFFDENTVGSVFTSTERAISADLLDLDGKNDANTIMGLGSFSVTETRLKKSMLAALVESKKSTPMSKTQTNRKIESDSSSYYSDIVDLEGSDAYSSALDSTTSTSSEGGSSSVLDSDASDSIVDIDNFVDDSSTDTSDDPRNFISVGRTGHVSPLRRRVSGFSESLSTLNENSTENTGSYPSFGNLSHGHLLPIRGSLKTGVHSGDFSATSERIVTSIPESSDGQFVPMIFDEHSSSSPPMQLHLNSFTDEGSVEENAIMPLGTSTEMPIGLTDDVNNVVHAAIPLAEQHYILFIVRSVVFTFRITEYFLKRFGHPILQNREFLTLSLAIRKDITVLIQEGMEEQLRREKKENDGVDWPTQGAQQGKVEPYKDLQRHTWSIVQLFTQWLNVFHKVLREHLCLHHVGPTILSHTLDSMLTVTVYNYQEFIAAHHESRSGSLSQLSDSYTLNASFSYSEAQNDCDPPSPSLLPNLSSLQELRQSAPKGGVMGRVPLATSGHHERLTSGSSNPCIDDLHDLGIQILEPGVENTLSSNAAAPDCPRSSQTSPTPVHVPMSPEQCFRLSHLGIKPEKTLPVSRTQSLDRLTVYEPLRASIRNKFDEIKERITALSGKLLAASAPVTSEPPISCDYTISFTVSAGPRDTMHPFLQSPSPFLNNGPSSDSTDSIDMTLHRSSSSELPVLRSPRSLSTRRSSSNPTAALHTSSVIVSSDNETEETSMALSSSQDVNSCLSFRAADRLSDDKMMKVDSPSTSQQQTPQSHLQNLPNSLQFHIRITRFLLFGIHPFMKMTLDSLSARLQQGELGLNPNKGWVILSADDVSKYLLFVGISVNRRCVVTKGQLHPQVRLYCNEKVIIEPRLLPYQIYAGMATIDISEAVALRRCIHDVWVNVGLDAAERSPLVGIRHNTKERQVYIFRRSTNGSVRVPPDGSLPLKQSSIQDTASISGRIGLNLVRAFETLSQQSEEQMATRLGGLDKSPDAMDVVTVHKYRRNVSTGDFFTVLYAKAPTPVPSAFAFVDLTDNYDYVSHWAAETSNMEQPIALMDEVSQQPGTTDLPWRSYVPPSDPEGTVGDEPYAHSFDAPAFGVSAWRFSMALRRRESISAANMSQLFLGTAGRGRGVSGLFSADVSLSRDDDSLADYCITGPASPHDGQHSFFFQSRSDASDWVNFPGITPIDQEHLRLARGVYNVLETATMNEDPTLQSLCVAPNVYVNRMNFEDHIFVPVPLLEVLVDFILNARQYSQPSVIRAALFNCQNSLYLIINDCGIGLPKQCWDHPFFRISSDFTDLTKGYGTGLAKAVMVTKAYGGTVNVSTCHNGGTRLILRIPLPNETVFTDV</sequence>
<dbReference type="PANTHER" id="PTHR43671">
    <property type="entry name" value="SERINE/THREONINE-PROTEIN KINASE NEK"/>
    <property type="match status" value="1"/>
</dbReference>
<feature type="region of interest" description="Disordered" evidence="7">
    <location>
        <begin position="1371"/>
        <end position="1393"/>
    </location>
</feature>
<feature type="domain" description="Histidine kinase" evidence="9">
    <location>
        <begin position="2067"/>
        <end position="2170"/>
    </location>
</feature>
<dbReference type="Proteomes" id="UP000315496">
    <property type="component" value="Chromosome 1"/>
</dbReference>
<keyword evidence="3 6" id="KW-0547">Nucleotide-binding</keyword>
<evidence type="ECO:0000256" key="5">
    <source>
        <dbReference type="ARBA" id="ARBA00022840"/>
    </source>
</evidence>
<dbReference type="VEuPathDB" id="GiardiaDB:GMRT_14273"/>
<feature type="compositionally biased region" description="Polar residues" evidence="7">
    <location>
        <begin position="1541"/>
        <end position="1563"/>
    </location>
</feature>
<evidence type="ECO:0000256" key="2">
    <source>
        <dbReference type="ARBA" id="ARBA00022679"/>
    </source>
</evidence>
<dbReference type="EMBL" id="VDLU01000001">
    <property type="protein sequence ID" value="TNJ30186.1"/>
    <property type="molecule type" value="Genomic_DNA"/>
</dbReference>
<dbReference type="InterPro" id="IPR011009">
    <property type="entry name" value="Kinase-like_dom_sf"/>
</dbReference>
<feature type="region of interest" description="Disordered" evidence="7">
    <location>
        <begin position="1584"/>
        <end position="1603"/>
    </location>
</feature>
<gene>
    <name evidence="10" type="ORF">GMRT_14273</name>
</gene>
<evidence type="ECO:0000256" key="4">
    <source>
        <dbReference type="ARBA" id="ARBA00022777"/>
    </source>
</evidence>
<accession>A0A4Z1SWT3</accession>
<feature type="compositionally biased region" description="Low complexity" evidence="7">
    <location>
        <begin position="1513"/>
        <end position="1537"/>
    </location>
</feature>
<dbReference type="InterPro" id="IPR017441">
    <property type="entry name" value="Protein_kinase_ATP_BS"/>
</dbReference>
<dbReference type="SUPFAM" id="SSF55874">
    <property type="entry name" value="ATPase domain of HSP90 chaperone/DNA topoisomerase II/histidine kinase"/>
    <property type="match status" value="1"/>
</dbReference>
<evidence type="ECO:0000313" key="10">
    <source>
        <dbReference type="EMBL" id="TNJ30186.1"/>
    </source>
</evidence>
<evidence type="ECO:0000256" key="6">
    <source>
        <dbReference type="PROSITE-ProRule" id="PRU10141"/>
    </source>
</evidence>
<comment type="similarity">
    <text evidence="1">Belongs to the protein kinase superfamily. NEK Ser/Thr protein kinase family. NIMA subfamily.</text>
</comment>
<protein>
    <submittedName>
        <fullName evidence="10">Kinase, CAMKK</fullName>
    </submittedName>
</protein>
<feature type="region of interest" description="Disordered" evidence="7">
    <location>
        <begin position="1483"/>
        <end position="1563"/>
    </location>
</feature>
<organism evidence="10 11">
    <name type="scientific">Giardia muris</name>
    <dbReference type="NCBI Taxonomy" id="5742"/>
    <lineage>
        <taxon>Eukaryota</taxon>
        <taxon>Metamonada</taxon>
        <taxon>Diplomonadida</taxon>
        <taxon>Hexamitidae</taxon>
        <taxon>Giardiinae</taxon>
        <taxon>Giardia</taxon>
    </lineage>
</organism>
<feature type="compositionally biased region" description="Polar residues" evidence="7">
    <location>
        <begin position="1489"/>
        <end position="1507"/>
    </location>
</feature>
<dbReference type="PROSITE" id="PS00107">
    <property type="entry name" value="PROTEIN_KINASE_ATP"/>
    <property type="match status" value="1"/>
</dbReference>
<dbReference type="OrthoDB" id="68483at2759"/>
<dbReference type="InterPro" id="IPR005467">
    <property type="entry name" value="His_kinase_dom"/>
</dbReference>
<dbReference type="GO" id="GO:0005524">
    <property type="term" value="F:ATP binding"/>
    <property type="evidence" value="ECO:0007669"/>
    <property type="project" value="UniProtKB-UniRule"/>
</dbReference>
<evidence type="ECO:0000313" key="11">
    <source>
        <dbReference type="Proteomes" id="UP000315496"/>
    </source>
</evidence>
<feature type="region of interest" description="Disordered" evidence="7">
    <location>
        <begin position="936"/>
        <end position="957"/>
    </location>
</feature>
<name>A0A4Z1SWT3_GIAMU</name>
<evidence type="ECO:0000256" key="7">
    <source>
        <dbReference type="SAM" id="MobiDB-lite"/>
    </source>
</evidence>
<dbReference type="Gene3D" id="3.30.565.10">
    <property type="entry name" value="Histidine kinase-like ATPase, C-terminal domain"/>
    <property type="match status" value="1"/>
</dbReference>
<reference evidence="10 11" key="1">
    <citation type="submission" date="2019-05" db="EMBL/GenBank/DDBJ databases">
        <title>The compact genome of Giardia muris reveals important steps in the evolution of intestinal protozoan parasites.</title>
        <authorList>
            <person name="Xu F."/>
            <person name="Jimenez-Gonzalez A."/>
            <person name="Einarsson E."/>
            <person name="Astvaldsson A."/>
            <person name="Peirasmaki D."/>
            <person name="Eckmann L."/>
            <person name="Andersson J.O."/>
            <person name="Svard S.G."/>
            <person name="Jerlstrom-Hultqvist J."/>
        </authorList>
    </citation>
    <scope>NUCLEOTIDE SEQUENCE [LARGE SCALE GENOMIC DNA]</scope>
    <source>
        <strain evidence="10 11">Roberts-Thomson</strain>
    </source>
</reference>
<keyword evidence="4 10" id="KW-0418">Kinase</keyword>
<evidence type="ECO:0000259" key="8">
    <source>
        <dbReference type="PROSITE" id="PS50011"/>
    </source>
</evidence>
<dbReference type="InterPro" id="IPR003594">
    <property type="entry name" value="HATPase_dom"/>
</dbReference>
<dbReference type="SUPFAM" id="SSF56112">
    <property type="entry name" value="Protein kinase-like (PK-like)"/>
    <property type="match status" value="1"/>
</dbReference>
<dbReference type="InterPro" id="IPR050660">
    <property type="entry name" value="NEK_Ser/Thr_kinase"/>
</dbReference>
<dbReference type="SMART" id="SM00387">
    <property type="entry name" value="HATPase_c"/>
    <property type="match status" value="1"/>
</dbReference>
<dbReference type="InterPro" id="IPR036890">
    <property type="entry name" value="HATPase_C_sf"/>
</dbReference>
<dbReference type="Pfam" id="PF00069">
    <property type="entry name" value="Pkinase"/>
    <property type="match status" value="1"/>
</dbReference>
<proteinExistence type="inferred from homology"/>
<evidence type="ECO:0000259" key="9">
    <source>
        <dbReference type="PROSITE" id="PS50109"/>
    </source>
</evidence>
<keyword evidence="2" id="KW-0808">Transferase</keyword>
<feature type="compositionally biased region" description="Low complexity" evidence="7">
    <location>
        <begin position="1589"/>
        <end position="1600"/>
    </location>
</feature>
<dbReference type="PANTHER" id="PTHR43671:SF106">
    <property type="entry name" value="NIMA-LIKE KINASE"/>
    <property type="match status" value="1"/>
</dbReference>
<feature type="compositionally biased region" description="Polar residues" evidence="7">
    <location>
        <begin position="902"/>
        <end position="911"/>
    </location>
</feature>
<comment type="caution">
    <text evidence="10">The sequence shown here is derived from an EMBL/GenBank/DDBJ whole genome shotgun (WGS) entry which is preliminary data.</text>
</comment>
<keyword evidence="11" id="KW-1185">Reference proteome</keyword>
<dbReference type="Gene3D" id="1.10.510.10">
    <property type="entry name" value="Transferase(Phosphotransferase) domain 1"/>
    <property type="match status" value="1"/>
</dbReference>
<dbReference type="PROSITE" id="PS50109">
    <property type="entry name" value="HIS_KIN"/>
    <property type="match status" value="1"/>
</dbReference>
<dbReference type="Gene3D" id="3.30.200.20">
    <property type="entry name" value="Phosphorylase Kinase, domain 1"/>
    <property type="match status" value="1"/>
</dbReference>
<dbReference type="PROSITE" id="PS50011">
    <property type="entry name" value="PROTEIN_KINASE_DOM"/>
    <property type="match status" value="1"/>
</dbReference>
<feature type="region of interest" description="Disordered" evidence="7">
    <location>
        <begin position="900"/>
        <end position="919"/>
    </location>
</feature>
<dbReference type="Pfam" id="PF02518">
    <property type="entry name" value="HATPase_c"/>
    <property type="match status" value="1"/>
</dbReference>
<dbReference type="SMART" id="SM00220">
    <property type="entry name" value="S_TKc"/>
    <property type="match status" value="1"/>
</dbReference>
<feature type="domain" description="Protein kinase" evidence="8">
    <location>
        <begin position="16"/>
        <end position="383"/>
    </location>
</feature>
<dbReference type="GO" id="GO:0004674">
    <property type="term" value="F:protein serine/threonine kinase activity"/>
    <property type="evidence" value="ECO:0007669"/>
    <property type="project" value="TreeGrafter"/>
</dbReference>
<evidence type="ECO:0000256" key="3">
    <source>
        <dbReference type="ARBA" id="ARBA00022741"/>
    </source>
</evidence>
<keyword evidence="5 6" id="KW-0067">ATP-binding</keyword>
<feature type="binding site" evidence="6">
    <location>
        <position position="45"/>
    </location>
    <ligand>
        <name>ATP</name>
        <dbReference type="ChEBI" id="CHEBI:30616"/>
    </ligand>
</feature>
<dbReference type="InterPro" id="IPR000719">
    <property type="entry name" value="Prot_kinase_dom"/>
</dbReference>
<evidence type="ECO:0000256" key="1">
    <source>
        <dbReference type="ARBA" id="ARBA00010886"/>
    </source>
</evidence>